<dbReference type="AlphaFoldDB" id="A0A2M8VQG0"/>
<dbReference type="GO" id="GO:0045900">
    <property type="term" value="P:negative regulation of translational elongation"/>
    <property type="evidence" value="ECO:0007669"/>
    <property type="project" value="TreeGrafter"/>
</dbReference>
<dbReference type="InterPro" id="IPR003489">
    <property type="entry name" value="RHF/RaiA"/>
</dbReference>
<accession>A0A2M8VQG0</accession>
<gene>
    <name evidence="5" type="ORF">B0G85_1472</name>
</gene>
<comment type="caution">
    <text evidence="5">The sequence shown here is derived from an EMBL/GenBank/DDBJ whole genome shotgun (WGS) entry which is preliminary data.</text>
</comment>
<dbReference type="Proteomes" id="UP000229366">
    <property type="component" value="Unassembled WGS sequence"/>
</dbReference>
<evidence type="ECO:0000256" key="3">
    <source>
        <dbReference type="ARBA" id="ARBA00041148"/>
    </source>
</evidence>
<organism evidence="5 6">
    <name type="scientific">Polynucleobacter brandtiae</name>
    <dbReference type="NCBI Taxonomy" id="1938816"/>
    <lineage>
        <taxon>Bacteria</taxon>
        <taxon>Pseudomonadati</taxon>
        <taxon>Pseudomonadota</taxon>
        <taxon>Betaproteobacteria</taxon>
        <taxon>Burkholderiales</taxon>
        <taxon>Burkholderiaceae</taxon>
        <taxon>Polynucleobacter</taxon>
    </lineage>
</organism>
<comment type="subunit">
    <text evidence="2">Associates exclusively with 100S ribosomes, which are dimers of 70S ribosomes.</text>
</comment>
<evidence type="ECO:0000313" key="5">
    <source>
        <dbReference type="EMBL" id="PJI79366.1"/>
    </source>
</evidence>
<dbReference type="GO" id="GO:0022627">
    <property type="term" value="C:cytosolic small ribosomal subunit"/>
    <property type="evidence" value="ECO:0007669"/>
    <property type="project" value="TreeGrafter"/>
</dbReference>
<evidence type="ECO:0000256" key="4">
    <source>
        <dbReference type="SAM" id="Coils"/>
    </source>
</evidence>
<name>A0A2M8VQG0_9BURK</name>
<dbReference type="SUPFAM" id="SSF69754">
    <property type="entry name" value="Ribosome binding protein Y (YfiA homologue)"/>
    <property type="match status" value="1"/>
</dbReference>
<dbReference type="GO" id="GO:0043024">
    <property type="term" value="F:ribosomal small subunit binding"/>
    <property type="evidence" value="ECO:0007669"/>
    <property type="project" value="TreeGrafter"/>
</dbReference>
<dbReference type="EMBL" id="PGTX01000003">
    <property type="protein sequence ID" value="PJI79366.1"/>
    <property type="molecule type" value="Genomic_DNA"/>
</dbReference>
<proteinExistence type="predicted"/>
<keyword evidence="4" id="KW-0175">Coiled coil</keyword>
<dbReference type="CDD" id="cd00552">
    <property type="entry name" value="RaiA"/>
    <property type="match status" value="1"/>
</dbReference>
<dbReference type="Gene3D" id="3.30.160.100">
    <property type="entry name" value="Ribosome hibernation promotion factor-like"/>
    <property type="match status" value="1"/>
</dbReference>
<dbReference type="OrthoDB" id="9795980at2"/>
<evidence type="ECO:0000256" key="2">
    <source>
        <dbReference type="ARBA" id="ARBA00038695"/>
    </source>
</evidence>
<sequence length="109" mass="12645">MNLKINSRHVEVSPAMRTHLEAGLAKIRKHFDHVLDASAFLIVDNAKEKDLRQTAEITLHLKGKELFAQSHHADLYHAMDSVVEKLERQVVKHKEKIQNHHHEKSFEQS</sequence>
<dbReference type="Pfam" id="PF02482">
    <property type="entry name" value="Ribosomal_S30AE"/>
    <property type="match status" value="1"/>
</dbReference>
<feature type="coiled-coil region" evidence="4">
    <location>
        <begin position="76"/>
        <end position="103"/>
    </location>
</feature>
<dbReference type="PANTHER" id="PTHR33231:SF1">
    <property type="entry name" value="30S RIBOSOMAL PROTEIN"/>
    <property type="match status" value="1"/>
</dbReference>
<keyword evidence="1" id="KW-0810">Translation regulation</keyword>
<protein>
    <recommendedName>
        <fullName evidence="3">Ribosome hibernation promoting factor</fullName>
    </recommendedName>
</protein>
<evidence type="ECO:0000256" key="1">
    <source>
        <dbReference type="ARBA" id="ARBA00022845"/>
    </source>
</evidence>
<reference evidence="5 6" key="1">
    <citation type="submission" date="2017-11" db="EMBL/GenBank/DDBJ databases">
        <title>Genomic Encyclopedia of Type Strains, Phase III (KMG-III): the genomes of soil and plant-associated and newly described type strains.</title>
        <authorList>
            <person name="Whitman W."/>
        </authorList>
    </citation>
    <scope>NUCLEOTIDE SEQUENCE [LARGE SCALE GENOMIC DNA]</scope>
    <source>
        <strain evidence="5 6">UB-Domo-W1</strain>
    </source>
</reference>
<dbReference type="InterPro" id="IPR050574">
    <property type="entry name" value="HPF/YfiA_ribosome-assoc"/>
</dbReference>
<dbReference type="InterPro" id="IPR036567">
    <property type="entry name" value="RHF-like"/>
</dbReference>
<keyword evidence="6" id="KW-1185">Reference proteome</keyword>
<evidence type="ECO:0000313" key="6">
    <source>
        <dbReference type="Proteomes" id="UP000229366"/>
    </source>
</evidence>
<dbReference type="NCBIfam" id="TIGR00741">
    <property type="entry name" value="yfiA"/>
    <property type="match status" value="1"/>
</dbReference>
<dbReference type="PANTHER" id="PTHR33231">
    <property type="entry name" value="30S RIBOSOMAL PROTEIN"/>
    <property type="match status" value="1"/>
</dbReference>
<dbReference type="RefSeq" id="WP_100379780.1">
    <property type="nucleotide sequence ID" value="NZ_CBCSBW010000003.1"/>
</dbReference>